<evidence type="ECO:0000256" key="3">
    <source>
        <dbReference type="ARBA" id="ARBA00023043"/>
    </source>
</evidence>
<dbReference type="InterPro" id="IPR002110">
    <property type="entry name" value="Ankyrin_rpt"/>
</dbReference>
<dbReference type="InterPro" id="IPR057506">
    <property type="entry name" value="C2_GPCPD1"/>
</dbReference>
<dbReference type="PROSITE" id="PS51382">
    <property type="entry name" value="SPX"/>
    <property type="match status" value="1"/>
</dbReference>
<feature type="domain" description="GP-PDE" evidence="8">
    <location>
        <begin position="1070"/>
        <end position="1443"/>
    </location>
</feature>
<feature type="domain" description="CBM20" evidence="6">
    <location>
        <begin position="768"/>
        <end position="888"/>
    </location>
</feature>
<gene>
    <name evidence="9" type="ORF">CYY_002335</name>
</gene>
<dbReference type="GO" id="GO:2001070">
    <property type="term" value="F:starch binding"/>
    <property type="evidence" value="ECO:0007669"/>
    <property type="project" value="InterPro"/>
</dbReference>
<dbReference type="InterPro" id="IPR051578">
    <property type="entry name" value="GDPD"/>
</dbReference>
<dbReference type="Proteomes" id="UP000695562">
    <property type="component" value="Unassembled WGS sequence"/>
</dbReference>
<dbReference type="PROSITE" id="PS51704">
    <property type="entry name" value="GP_PDE"/>
    <property type="match status" value="1"/>
</dbReference>
<feature type="compositionally biased region" description="Low complexity" evidence="5">
    <location>
        <begin position="743"/>
        <end position="755"/>
    </location>
</feature>
<dbReference type="Pfam" id="PF03009">
    <property type="entry name" value="GDPD"/>
    <property type="match status" value="1"/>
</dbReference>
<accession>A0A8J4V302</accession>
<feature type="domain" description="SPX" evidence="7">
    <location>
        <begin position="1"/>
        <end position="214"/>
    </location>
</feature>
<dbReference type="Pfam" id="PF00686">
    <property type="entry name" value="CBM_20"/>
    <property type="match status" value="1"/>
</dbReference>
<feature type="compositionally biased region" description="Low complexity" evidence="5">
    <location>
        <begin position="1174"/>
        <end position="1192"/>
    </location>
</feature>
<feature type="region of interest" description="Disordered" evidence="5">
    <location>
        <begin position="738"/>
        <end position="766"/>
    </location>
</feature>
<dbReference type="SMART" id="SM01065">
    <property type="entry name" value="CBM_2"/>
    <property type="match status" value="1"/>
</dbReference>
<evidence type="ECO:0000256" key="4">
    <source>
        <dbReference type="PROSITE-ProRule" id="PRU00023"/>
    </source>
</evidence>
<dbReference type="PROSITE" id="PS50088">
    <property type="entry name" value="ANK_REPEAT"/>
    <property type="match status" value="5"/>
</dbReference>
<evidence type="ECO:0000256" key="5">
    <source>
        <dbReference type="SAM" id="MobiDB-lite"/>
    </source>
</evidence>
<feature type="compositionally biased region" description="Low complexity" evidence="5">
    <location>
        <begin position="1444"/>
        <end position="1462"/>
    </location>
</feature>
<comment type="caution">
    <text evidence="9">The sequence shown here is derived from an EMBL/GenBank/DDBJ whole genome shotgun (WGS) entry which is preliminary data.</text>
</comment>
<dbReference type="Pfam" id="PF12796">
    <property type="entry name" value="Ank_2"/>
    <property type="match status" value="2"/>
</dbReference>
<evidence type="ECO:0000313" key="9">
    <source>
        <dbReference type="EMBL" id="KAF2076378.1"/>
    </source>
</evidence>
<feature type="region of interest" description="Disordered" evidence="5">
    <location>
        <begin position="40"/>
        <end position="60"/>
    </location>
</feature>
<keyword evidence="3 4" id="KW-0040">ANK repeat</keyword>
<dbReference type="SUPFAM" id="SSF51695">
    <property type="entry name" value="PLC-like phosphodiesterases"/>
    <property type="match status" value="1"/>
</dbReference>
<dbReference type="CDD" id="cd08572">
    <property type="entry name" value="GDPD_GDE5_like"/>
    <property type="match status" value="1"/>
</dbReference>
<feature type="repeat" description="ANK" evidence="4">
    <location>
        <begin position="536"/>
        <end position="568"/>
    </location>
</feature>
<feature type="compositionally biased region" description="Polar residues" evidence="5">
    <location>
        <begin position="1234"/>
        <end position="1247"/>
    </location>
</feature>
<dbReference type="OrthoDB" id="197419at2759"/>
<dbReference type="Pfam" id="PF00023">
    <property type="entry name" value="Ank"/>
    <property type="match status" value="1"/>
</dbReference>
<feature type="repeat" description="ANK" evidence="4">
    <location>
        <begin position="468"/>
        <end position="495"/>
    </location>
</feature>
<feature type="compositionally biased region" description="Low complexity" evidence="5">
    <location>
        <begin position="686"/>
        <end position="702"/>
    </location>
</feature>
<feature type="region of interest" description="Disordered" evidence="5">
    <location>
        <begin position="1443"/>
        <end position="1462"/>
    </location>
</feature>
<dbReference type="SMART" id="SM00248">
    <property type="entry name" value="ANK"/>
    <property type="match status" value="8"/>
</dbReference>
<proteinExistence type="predicted"/>
<dbReference type="InterPro" id="IPR004331">
    <property type="entry name" value="SPX_dom"/>
</dbReference>
<dbReference type="PROSITE" id="PS50297">
    <property type="entry name" value="ANK_REP_REGION"/>
    <property type="match status" value="4"/>
</dbReference>
<evidence type="ECO:0000256" key="1">
    <source>
        <dbReference type="ARBA" id="ARBA00022737"/>
    </source>
</evidence>
<dbReference type="CDD" id="cd14447">
    <property type="entry name" value="SPX"/>
    <property type="match status" value="1"/>
</dbReference>
<feature type="region of interest" description="Disordered" evidence="5">
    <location>
        <begin position="220"/>
        <end position="254"/>
    </location>
</feature>
<dbReference type="SUPFAM" id="SSF49452">
    <property type="entry name" value="Starch-binding domain-like"/>
    <property type="match status" value="1"/>
</dbReference>
<dbReference type="PROSITE" id="PS51166">
    <property type="entry name" value="CBM20"/>
    <property type="match status" value="1"/>
</dbReference>
<reference evidence="9" key="1">
    <citation type="submission" date="2020-01" db="EMBL/GenBank/DDBJ databases">
        <title>Development of genomics and gene disruption for Polysphondylium violaceum indicates a role for the polyketide synthase stlB in stalk morphogenesis.</title>
        <authorList>
            <person name="Narita B."/>
            <person name="Kawabe Y."/>
            <person name="Kin K."/>
            <person name="Saito T."/>
            <person name="Gibbs R."/>
            <person name="Kuspa A."/>
            <person name="Muzny D."/>
            <person name="Queller D."/>
            <person name="Richards S."/>
            <person name="Strassman J."/>
            <person name="Sucgang R."/>
            <person name="Worley K."/>
            <person name="Schaap P."/>
        </authorList>
    </citation>
    <scope>NUCLEOTIDE SEQUENCE</scope>
    <source>
        <strain evidence="9">QSvi11</strain>
    </source>
</reference>
<dbReference type="PANTHER" id="PTHR22958">
    <property type="entry name" value="GLYCEROPHOSPHORYL DIESTER PHOSPHODIESTERASE"/>
    <property type="match status" value="1"/>
</dbReference>
<feature type="compositionally biased region" description="Polar residues" evidence="5">
    <location>
        <begin position="756"/>
        <end position="766"/>
    </location>
</feature>
<evidence type="ECO:0000313" key="10">
    <source>
        <dbReference type="Proteomes" id="UP000695562"/>
    </source>
</evidence>
<feature type="repeat" description="ANK" evidence="4">
    <location>
        <begin position="502"/>
        <end position="535"/>
    </location>
</feature>
<dbReference type="InterPro" id="IPR030395">
    <property type="entry name" value="GP_PDE_dom"/>
</dbReference>
<dbReference type="InterPro" id="IPR017946">
    <property type="entry name" value="PLC-like_Pdiesterase_TIM-brl"/>
</dbReference>
<organism evidence="9 10">
    <name type="scientific">Polysphondylium violaceum</name>
    <dbReference type="NCBI Taxonomy" id="133409"/>
    <lineage>
        <taxon>Eukaryota</taxon>
        <taxon>Amoebozoa</taxon>
        <taxon>Evosea</taxon>
        <taxon>Eumycetozoa</taxon>
        <taxon>Dictyostelia</taxon>
        <taxon>Dictyosteliales</taxon>
        <taxon>Dictyosteliaceae</taxon>
        <taxon>Polysphondylium</taxon>
    </lineage>
</organism>
<keyword evidence="1" id="KW-0677">Repeat</keyword>
<protein>
    <recommendedName>
        <fullName evidence="11">Glycerophosphodiester phosphodiesterase</fullName>
    </recommendedName>
</protein>
<dbReference type="Gene3D" id="2.60.40.10">
    <property type="entry name" value="Immunoglobulins"/>
    <property type="match status" value="1"/>
</dbReference>
<feature type="region of interest" description="Disordered" evidence="5">
    <location>
        <begin position="1234"/>
        <end position="1268"/>
    </location>
</feature>
<evidence type="ECO:0000259" key="8">
    <source>
        <dbReference type="PROSITE" id="PS51704"/>
    </source>
</evidence>
<keyword evidence="10" id="KW-1185">Reference proteome</keyword>
<keyword evidence="2" id="KW-0378">Hydrolase</keyword>
<dbReference type="Gene3D" id="3.20.20.190">
    <property type="entry name" value="Phosphatidylinositol (PI) phosphodiesterase"/>
    <property type="match status" value="2"/>
</dbReference>
<dbReference type="EMBL" id="AJWJ01000063">
    <property type="protein sequence ID" value="KAF2076378.1"/>
    <property type="molecule type" value="Genomic_DNA"/>
</dbReference>
<name>A0A8J4V302_9MYCE</name>
<evidence type="ECO:0000259" key="7">
    <source>
        <dbReference type="PROSITE" id="PS51382"/>
    </source>
</evidence>
<dbReference type="InterPro" id="IPR036770">
    <property type="entry name" value="Ankyrin_rpt-contain_sf"/>
</dbReference>
<dbReference type="Gene3D" id="1.25.40.20">
    <property type="entry name" value="Ankyrin repeat-containing domain"/>
    <property type="match status" value="3"/>
</dbReference>
<sequence>MKFSKQLKNVSIWNHHYIPFQKLKRKLRNIFSPNVSPQTSLPSFGQGDGSATPSPHSGSTGMSISGDFLVLLEKEIEKANRFIIEEKLNLIQTRFEDLKTKYKSIDISSPFAVYLRVTLLNSATTASALQQQQLESLDLDQSSSSLGFFSEQQQQLNGYLEVDSITAFQIAFEDIIKQLAEIDHFSQLNIQAIQKLLNTYMKKKVKYSLQDQKRRRVSLTETTIPKPNTNTSGSNTSNTLQVPQSTNISNTNTSNDHINIKQEIDKFFNDKVSKLEIYTGTLVKKLTLETELEYQSICQSNLYLLNNSFIDILSNQEKELSKKVTLFCQNVVSNNIQLVNTTIQEIKELMKSLNIKDDQVMWRETIHSCIHKSCYLGNTDMIDLLFSSFSDIVDIHYCDEKNKQFIHIASENGKVDVVTLLLDKWGANIECNDFLSRKPLHLSTKGGHHGCVQLLLSKGALVNPIDREGCTPLYLACRQQKPNALVIELLLKYGALFTVGPYGRHPLHEAASRGNPENIAILFKLSSMDANVVDNFGRTPLFDAIRHGRLESISLLLTNGAKVSVFDEEKRTPLHESAYHGQKLAMEILFDSLNQVDDKDLINSQDDDGWTPLHDAAYLNYTGCVRLLLENGSNPFILDKGEWTPIVHSTYRGNIQTSIIIIEYLKTHPELNHESLPSTPRSLGVSANAATTTTPPSSISPPFLSTNPLSLSGSSRIQINNYLNTSSNINIPSTIQEVVSPTSSGNSGSLGNSSNTDKGSSPSNSKKILKSLMSKVTFRITSNNIKPGYVIGVVGNRKAIGSWNPSSALIFKSLSTSASGTNTNTTAATGTEESIWIGKVSVPVNVQLEYKYIVFDGSRLDTWEALPENRKFTPQEEEEFVDDGVFGKISIDQEQEEQQQEQQQQQLFTERGWLVQDTQLRIRFGETSATDPQRVTIQPVQLYNGKEQAGKIITTLRDRFSNIIPNSSSFSVSLPINKDQSVFFQTNQFHLAHVVQFDIYRRGMSSVLIGRATAFVSEMVSDNPPYKKKIPIINSSLVNIGELLFFPLVISPFTHPRISDVFSKTYWKSTLLIGHRGGGAENARNVGKYKRTHIKENTILSFVTAASLGAQYIEFDVQLSKDFVPVIYHDFEILSQNNIKMPINKLTLEQFKNFHLSANDDTDQHDKKNGNGNGHKAGINGNSSNASSAKNKVSLSRRGRSKSMQDIFNDNDLLNSATGVDDLLNQLNQQKSIQMTTPATSIQSSPPLESHHHGHHGGGRGGNPISDSMTTLEETFKNVPIQCGFNIEIKYPSQEKEQELSLHTLDRNRYVDIILKVVFEHAGDRSVMFSSFDPDICIICSLKQPKYPVFFLNNAGLTQHSDPRLNSISEAIRFSKSAHLLGIVTNSKILVEAPPIIGQVKSAGLMLCSWGAENNDPALVDLQETLGCDAVIVDHVAYVSKHYNSNTNNNNNNNNTSSTNKL</sequence>
<feature type="repeat" description="ANK" evidence="4">
    <location>
        <begin position="608"/>
        <end position="640"/>
    </location>
</feature>
<dbReference type="InterPro" id="IPR013783">
    <property type="entry name" value="Ig-like_fold"/>
</dbReference>
<dbReference type="Pfam" id="PF25329">
    <property type="entry name" value="C2_GDE1"/>
    <property type="match status" value="1"/>
</dbReference>
<feature type="region of interest" description="Disordered" evidence="5">
    <location>
        <begin position="1158"/>
        <end position="1204"/>
    </location>
</feature>
<evidence type="ECO:0000256" key="2">
    <source>
        <dbReference type="ARBA" id="ARBA00022801"/>
    </source>
</evidence>
<dbReference type="SUPFAM" id="SSF48403">
    <property type="entry name" value="Ankyrin repeat"/>
    <property type="match status" value="1"/>
</dbReference>
<evidence type="ECO:0000259" key="6">
    <source>
        <dbReference type="PROSITE" id="PS51166"/>
    </source>
</evidence>
<dbReference type="GO" id="GO:0008081">
    <property type="term" value="F:phosphoric diester hydrolase activity"/>
    <property type="evidence" value="ECO:0007669"/>
    <property type="project" value="InterPro"/>
</dbReference>
<feature type="compositionally biased region" description="Low complexity" evidence="5">
    <location>
        <begin position="228"/>
        <end position="254"/>
    </location>
</feature>
<dbReference type="InterPro" id="IPR013784">
    <property type="entry name" value="Carb-bd-like_fold"/>
</dbReference>
<feature type="repeat" description="ANK" evidence="4">
    <location>
        <begin position="435"/>
        <end position="467"/>
    </location>
</feature>
<dbReference type="GO" id="GO:0046475">
    <property type="term" value="P:glycerophospholipid catabolic process"/>
    <property type="evidence" value="ECO:0007669"/>
    <property type="project" value="TreeGrafter"/>
</dbReference>
<dbReference type="InterPro" id="IPR002044">
    <property type="entry name" value="CBM20"/>
</dbReference>
<dbReference type="PANTHER" id="PTHR22958:SF39">
    <property type="entry name" value="GP-PDE DOMAIN-CONTAINING PROTEIN"/>
    <property type="match status" value="1"/>
</dbReference>
<evidence type="ECO:0008006" key="11">
    <source>
        <dbReference type="Google" id="ProtNLM"/>
    </source>
</evidence>
<feature type="region of interest" description="Disordered" evidence="5">
    <location>
        <begin position="673"/>
        <end position="704"/>
    </location>
</feature>